<accession>B8JBW1</accession>
<dbReference type="PANTHER" id="PTHR10584">
    <property type="entry name" value="SUGAR KINASE"/>
    <property type="match status" value="1"/>
</dbReference>
<keyword evidence="5" id="KW-1185">Reference proteome</keyword>
<dbReference type="KEGG" id="acp:A2cp1_0526"/>
<dbReference type="RefSeq" id="WP_012631931.1">
    <property type="nucleotide sequence ID" value="NC_011891.1"/>
</dbReference>
<evidence type="ECO:0000313" key="5">
    <source>
        <dbReference type="Proteomes" id="UP000007089"/>
    </source>
</evidence>
<evidence type="ECO:0000259" key="3">
    <source>
        <dbReference type="Pfam" id="PF00294"/>
    </source>
</evidence>
<dbReference type="Pfam" id="PF00294">
    <property type="entry name" value="PfkB"/>
    <property type="match status" value="1"/>
</dbReference>
<evidence type="ECO:0000256" key="1">
    <source>
        <dbReference type="ARBA" id="ARBA00022679"/>
    </source>
</evidence>
<keyword evidence="2" id="KW-0418">Kinase</keyword>
<evidence type="ECO:0000313" key="4">
    <source>
        <dbReference type="EMBL" id="ACL63883.1"/>
    </source>
</evidence>
<name>B8JBW1_ANAD2</name>
<dbReference type="Gene3D" id="3.40.1190.20">
    <property type="match status" value="1"/>
</dbReference>
<dbReference type="InterPro" id="IPR029056">
    <property type="entry name" value="Ribokinase-like"/>
</dbReference>
<gene>
    <name evidence="4" type="ordered locus">A2cp1_0526</name>
</gene>
<dbReference type="SUPFAM" id="SSF53613">
    <property type="entry name" value="Ribokinase-like"/>
    <property type="match status" value="1"/>
</dbReference>
<dbReference type="PANTHER" id="PTHR10584:SF166">
    <property type="entry name" value="RIBOKINASE"/>
    <property type="match status" value="1"/>
</dbReference>
<feature type="domain" description="Carbohydrate kinase PfkB" evidence="3">
    <location>
        <begin position="11"/>
        <end position="274"/>
    </location>
</feature>
<dbReference type="Proteomes" id="UP000007089">
    <property type="component" value="Chromosome"/>
</dbReference>
<reference evidence="4" key="1">
    <citation type="submission" date="2009-01" db="EMBL/GenBank/DDBJ databases">
        <title>Complete sequence of Anaeromyxobacter dehalogenans 2CP-1.</title>
        <authorList>
            <consortium name="US DOE Joint Genome Institute"/>
            <person name="Lucas S."/>
            <person name="Copeland A."/>
            <person name="Lapidus A."/>
            <person name="Glavina del Rio T."/>
            <person name="Dalin E."/>
            <person name="Tice H."/>
            <person name="Bruce D."/>
            <person name="Goodwin L."/>
            <person name="Pitluck S."/>
            <person name="Saunders E."/>
            <person name="Brettin T."/>
            <person name="Detter J.C."/>
            <person name="Han C."/>
            <person name="Larimer F."/>
            <person name="Land M."/>
            <person name="Hauser L."/>
            <person name="Kyrpides N."/>
            <person name="Ovchinnikova G."/>
            <person name="Beliaev A.S."/>
            <person name="Richardson P."/>
        </authorList>
    </citation>
    <scope>NUCLEOTIDE SEQUENCE</scope>
    <source>
        <strain evidence="4">2CP-1</strain>
    </source>
</reference>
<dbReference type="GO" id="GO:0016301">
    <property type="term" value="F:kinase activity"/>
    <property type="evidence" value="ECO:0007669"/>
    <property type="project" value="UniProtKB-KW"/>
</dbReference>
<dbReference type="AlphaFoldDB" id="B8JBW1"/>
<dbReference type="InterPro" id="IPR011611">
    <property type="entry name" value="PfkB_dom"/>
</dbReference>
<evidence type="ECO:0000256" key="2">
    <source>
        <dbReference type="ARBA" id="ARBA00022777"/>
    </source>
</evidence>
<dbReference type="EMBL" id="CP001359">
    <property type="protein sequence ID" value="ACL63883.1"/>
    <property type="molecule type" value="Genomic_DNA"/>
</dbReference>
<protein>
    <submittedName>
        <fullName evidence="4">PfkB domain protein</fullName>
    </submittedName>
</protein>
<keyword evidence="1" id="KW-0808">Transferase</keyword>
<proteinExistence type="predicted"/>
<sequence>MTSPARPPLRLAVVGHVEHVTIGRVAAVPRAGEIAHLEAPRWFPGGGGGVAFWQLARSPAEVLLYTALGDDEAGAQVERALGAAGARVRVHAARRAEPHTRDLVLLTPDGERTIVVVGEPLHPRADDPLPWGALAGCDAAYFTAQDPAALRAARAARLLVVTARRREALARSGVAADVVVGSRLDAREVSARADYPMPPAALVLTEGAAGGIIETAAGVERFPAPPSPEAVGGAYGAGDSFAGALVFFLAAGLPLRDACAAAGRHGAAVLRAVDPRDGQLPLEAP</sequence>
<dbReference type="HOGENOM" id="CLU_993429_0_0_7"/>
<organism evidence="4 5">
    <name type="scientific">Anaeromyxobacter dehalogenans (strain ATCC BAA-258 / DSM 21875 / 2CP-1)</name>
    <dbReference type="NCBI Taxonomy" id="455488"/>
    <lineage>
        <taxon>Bacteria</taxon>
        <taxon>Pseudomonadati</taxon>
        <taxon>Myxococcota</taxon>
        <taxon>Myxococcia</taxon>
        <taxon>Myxococcales</taxon>
        <taxon>Cystobacterineae</taxon>
        <taxon>Anaeromyxobacteraceae</taxon>
        <taxon>Anaeromyxobacter</taxon>
    </lineage>
</organism>